<accession>A0A2M7ASD3</accession>
<keyword evidence="2 5" id="KW-0689">Ribosomal protein</keyword>
<dbReference type="SMART" id="SM00739">
    <property type="entry name" value="KOW"/>
    <property type="match status" value="1"/>
</dbReference>
<dbReference type="Gene3D" id="2.30.30.30">
    <property type="match status" value="1"/>
</dbReference>
<dbReference type="GO" id="GO:0003735">
    <property type="term" value="F:structural constituent of ribosome"/>
    <property type="evidence" value="ECO:0007669"/>
    <property type="project" value="InterPro"/>
</dbReference>
<dbReference type="InterPro" id="IPR014722">
    <property type="entry name" value="Rib_uL2_dom2"/>
</dbReference>
<dbReference type="GO" id="GO:1990904">
    <property type="term" value="C:ribonucleoprotein complex"/>
    <property type="evidence" value="ECO:0007669"/>
    <property type="project" value="UniProtKB-KW"/>
</dbReference>
<comment type="function">
    <text evidence="5">One of the proteins that surrounds the polypeptide exit tunnel on the outside of the subunit.</text>
</comment>
<evidence type="ECO:0000313" key="8">
    <source>
        <dbReference type="EMBL" id="PIU73539.1"/>
    </source>
</evidence>
<protein>
    <recommendedName>
        <fullName evidence="4 5">Large ribosomal subunit protein uL24</fullName>
    </recommendedName>
</protein>
<dbReference type="InterPro" id="IPR003256">
    <property type="entry name" value="Ribosomal_uL24"/>
</dbReference>
<evidence type="ECO:0000256" key="1">
    <source>
        <dbReference type="ARBA" id="ARBA00010618"/>
    </source>
</evidence>
<dbReference type="InterPro" id="IPR041988">
    <property type="entry name" value="Ribosomal_uL24_KOW"/>
</dbReference>
<comment type="similarity">
    <text evidence="1 5 6">Belongs to the universal ribosomal protein uL24 family.</text>
</comment>
<dbReference type="NCBIfam" id="TIGR01079">
    <property type="entry name" value="rplX_bact"/>
    <property type="match status" value="1"/>
</dbReference>
<sequence length="108" mass="12038">MKMKILTGDHVKILIGKDKGRTGEVIKSFPKTGKVVVKGLNLFKKHLKSSKDQKGGIIEKERSLLSSKVILLCPGCQKPVRVAYTIDKAGHKLRICRKCKTPLTQNKK</sequence>
<dbReference type="Proteomes" id="UP000231407">
    <property type="component" value="Unassembled WGS sequence"/>
</dbReference>
<dbReference type="InterPro" id="IPR005824">
    <property type="entry name" value="KOW"/>
</dbReference>
<keyword evidence="3 5" id="KW-0687">Ribonucleoprotein</keyword>
<dbReference type="PROSITE" id="PS01108">
    <property type="entry name" value="RIBOSOMAL_L24"/>
    <property type="match status" value="1"/>
</dbReference>
<reference evidence="9" key="1">
    <citation type="submission" date="2017-09" db="EMBL/GenBank/DDBJ databases">
        <title>Depth-based differentiation of microbial function through sediment-hosted aquifers and enrichment of novel symbionts in the deep terrestrial subsurface.</title>
        <authorList>
            <person name="Probst A.J."/>
            <person name="Ladd B."/>
            <person name="Jarett J.K."/>
            <person name="Geller-Mcgrath D.E."/>
            <person name="Sieber C.M.K."/>
            <person name="Emerson J.B."/>
            <person name="Anantharaman K."/>
            <person name="Thomas B.C."/>
            <person name="Malmstrom R."/>
            <person name="Stieglmeier M."/>
            <person name="Klingl A."/>
            <person name="Woyke T."/>
            <person name="Ryan C.M."/>
            <person name="Banfield J.F."/>
        </authorList>
    </citation>
    <scope>NUCLEOTIDE SEQUENCE [LARGE SCALE GENOMIC DNA]</scope>
</reference>
<comment type="subunit">
    <text evidence="5">Part of the 50S ribosomal subunit.</text>
</comment>
<dbReference type="GO" id="GO:0005840">
    <property type="term" value="C:ribosome"/>
    <property type="evidence" value="ECO:0007669"/>
    <property type="project" value="UniProtKB-KW"/>
</dbReference>
<dbReference type="PANTHER" id="PTHR12903">
    <property type="entry name" value="MITOCHONDRIAL RIBOSOMAL PROTEIN L24"/>
    <property type="match status" value="1"/>
</dbReference>
<keyword evidence="5" id="KW-0699">rRNA-binding</keyword>
<dbReference type="Pfam" id="PF00467">
    <property type="entry name" value="KOW"/>
    <property type="match status" value="1"/>
</dbReference>
<dbReference type="GO" id="GO:0019843">
    <property type="term" value="F:rRNA binding"/>
    <property type="evidence" value="ECO:0007669"/>
    <property type="project" value="UniProtKB-UniRule"/>
</dbReference>
<dbReference type="EMBL" id="PEWA01000023">
    <property type="protein sequence ID" value="PIU73539.1"/>
    <property type="molecule type" value="Genomic_DNA"/>
</dbReference>
<comment type="caution">
    <text evidence="8">The sequence shown here is derived from an EMBL/GenBank/DDBJ whole genome shotgun (WGS) entry which is preliminary data.</text>
</comment>
<evidence type="ECO:0000259" key="7">
    <source>
        <dbReference type="SMART" id="SM00739"/>
    </source>
</evidence>
<comment type="function">
    <text evidence="5">One of two assembly initiator proteins, it binds directly to the 5'-end of the 23S rRNA, where it nucleates assembly of the 50S subunit.</text>
</comment>
<dbReference type="AlphaFoldDB" id="A0A2M7ASD3"/>
<dbReference type="InterPro" id="IPR005825">
    <property type="entry name" value="Ribosomal_uL24_CS"/>
</dbReference>
<dbReference type="InterPro" id="IPR057264">
    <property type="entry name" value="Ribosomal_uL24_C"/>
</dbReference>
<gene>
    <name evidence="5" type="primary">rplX</name>
    <name evidence="8" type="ORF">COS78_01865</name>
</gene>
<name>A0A2M7ASD3_9BACT</name>
<evidence type="ECO:0000256" key="6">
    <source>
        <dbReference type="RuleBase" id="RU003477"/>
    </source>
</evidence>
<dbReference type="InterPro" id="IPR008991">
    <property type="entry name" value="Translation_prot_SH3-like_sf"/>
</dbReference>
<dbReference type="SUPFAM" id="SSF50104">
    <property type="entry name" value="Translation proteins SH3-like domain"/>
    <property type="match status" value="1"/>
</dbReference>
<organism evidence="8 9">
    <name type="scientific">Candidatus Shapirobacteria bacterium CG06_land_8_20_14_3_00_40_12</name>
    <dbReference type="NCBI Taxonomy" id="1974881"/>
    <lineage>
        <taxon>Bacteria</taxon>
        <taxon>Candidatus Shapironibacteriota</taxon>
    </lineage>
</organism>
<evidence type="ECO:0000256" key="3">
    <source>
        <dbReference type="ARBA" id="ARBA00023274"/>
    </source>
</evidence>
<evidence type="ECO:0000256" key="5">
    <source>
        <dbReference type="HAMAP-Rule" id="MF_01326"/>
    </source>
</evidence>
<dbReference type="HAMAP" id="MF_01326_B">
    <property type="entry name" value="Ribosomal_uL24_B"/>
    <property type="match status" value="1"/>
</dbReference>
<keyword evidence="5" id="KW-0694">RNA-binding</keyword>
<evidence type="ECO:0000256" key="4">
    <source>
        <dbReference type="ARBA" id="ARBA00035206"/>
    </source>
</evidence>
<evidence type="ECO:0000256" key="2">
    <source>
        <dbReference type="ARBA" id="ARBA00022980"/>
    </source>
</evidence>
<dbReference type="Pfam" id="PF17136">
    <property type="entry name" value="ribosomal_L24"/>
    <property type="match status" value="1"/>
</dbReference>
<dbReference type="GO" id="GO:0006412">
    <property type="term" value="P:translation"/>
    <property type="evidence" value="ECO:0007669"/>
    <property type="project" value="UniProtKB-UniRule"/>
</dbReference>
<proteinExistence type="inferred from homology"/>
<feature type="domain" description="KOW" evidence="7">
    <location>
        <begin position="4"/>
        <end position="31"/>
    </location>
</feature>
<dbReference type="CDD" id="cd06089">
    <property type="entry name" value="KOW_RPL26"/>
    <property type="match status" value="1"/>
</dbReference>
<evidence type="ECO:0000313" key="9">
    <source>
        <dbReference type="Proteomes" id="UP000231407"/>
    </source>
</evidence>